<dbReference type="AlphaFoldDB" id="A0ABD3GHK5"/>
<organism evidence="2 3">
    <name type="scientific">Riccia sorocarpa</name>
    <dbReference type="NCBI Taxonomy" id="122646"/>
    <lineage>
        <taxon>Eukaryota</taxon>
        <taxon>Viridiplantae</taxon>
        <taxon>Streptophyta</taxon>
        <taxon>Embryophyta</taxon>
        <taxon>Marchantiophyta</taxon>
        <taxon>Marchantiopsida</taxon>
        <taxon>Marchantiidae</taxon>
        <taxon>Marchantiales</taxon>
        <taxon>Ricciaceae</taxon>
        <taxon>Riccia</taxon>
    </lineage>
</organism>
<feature type="compositionally biased region" description="Basic and acidic residues" evidence="1">
    <location>
        <begin position="191"/>
        <end position="202"/>
    </location>
</feature>
<proteinExistence type="predicted"/>
<accession>A0ABD3GHK5</accession>
<keyword evidence="3" id="KW-1185">Reference proteome</keyword>
<evidence type="ECO:0000256" key="1">
    <source>
        <dbReference type="SAM" id="MobiDB-lite"/>
    </source>
</evidence>
<reference evidence="2 3" key="1">
    <citation type="submission" date="2024-09" db="EMBL/GenBank/DDBJ databases">
        <title>Chromosome-scale assembly of Riccia sorocarpa.</title>
        <authorList>
            <person name="Paukszto L."/>
        </authorList>
    </citation>
    <scope>NUCLEOTIDE SEQUENCE [LARGE SCALE GENOMIC DNA]</scope>
    <source>
        <strain evidence="2">LP-2024</strain>
        <tissue evidence="2">Aerial parts of the thallus</tissue>
    </source>
</reference>
<comment type="caution">
    <text evidence="2">The sequence shown here is derived from an EMBL/GenBank/DDBJ whole genome shotgun (WGS) entry which is preliminary data.</text>
</comment>
<protein>
    <submittedName>
        <fullName evidence="2">Uncharacterized protein</fullName>
    </submittedName>
</protein>
<feature type="region of interest" description="Disordered" evidence="1">
    <location>
        <begin position="157"/>
        <end position="202"/>
    </location>
</feature>
<evidence type="ECO:0000313" key="3">
    <source>
        <dbReference type="Proteomes" id="UP001633002"/>
    </source>
</evidence>
<dbReference type="EMBL" id="JBJQOH010000007">
    <property type="protein sequence ID" value="KAL3678675.1"/>
    <property type="molecule type" value="Genomic_DNA"/>
</dbReference>
<evidence type="ECO:0000313" key="2">
    <source>
        <dbReference type="EMBL" id="KAL3678675.1"/>
    </source>
</evidence>
<dbReference type="Proteomes" id="UP001633002">
    <property type="component" value="Unassembled WGS sequence"/>
</dbReference>
<name>A0ABD3GHK5_9MARC</name>
<gene>
    <name evidence="2" type="ORF">R1sor_021631</name>
</gene>
<sequence>MERLIPSVEWMDAPHKLLGQVTHTRRPLEHQWQRDVVEATLEISLGSKNDPASQTVALEAVKTSLFHRGKSREMQGLRSSSAVIQLIASATKAIWNDRNSLMFRNRRSILPIRQILLGAEAEVAAALNARANEGNWNRGLQATRDIGSWVDTEAERRTGINVGEGSNRRSPVHLEGQEPTPPEEATVIDQSRIRQLENRRPD</sequence>